<name>A0A073AY68_9PSEU</name>
<evidence type="ECO:0000313" key="2">
    <source>
        <dbReference type="Proteomes" id="UP000031419"/>
    </source>
</evidence>
<keyword evidence="2" id="KW-1185">Reference proteome</keyword>
<dbReference type="EMBL" id="JNVU01000028">
    <property type="protein sequence ID" value="KEI44271.1"/>
    <property type="molecule type" value="Genomic_DNA"/>
</dbReference>
<gene>
    <name evidence="1" type="ORF">GU90_11085</name>
</gene>
<accession>A0A073AY68</accession>
<sequence length="245" mass="26226">MLELLQAEARLLVAAAQGAPPDSPTVGVSGRTLGETVRYAGDLCEDVLSWLGASEEAARRWTVPNDPTIGQLTSRFALRLAELLEQLRVRSPEDPCPSWCPVDRTVRFWARHVLHSTTVQRVDVQTAAGVEISPIDEDAALDGIDETLRVWFGHRLNALGIVPSKKCSVAVSSGGRNWLVTTGPEVAVVDGSDVEAPAAADAVVTGVPQRVCLWLRGRLPNHAVSTGGDPDAVAQLWGLLQVCTK</sequence>
<dbReference type="Proteomes" id="UP000031419">
    <property type="component" value="Unassembled WGS sequence"/>
</dbReference>
<dbReference type="GO" id="GO:0005886">
    <property type="term" value="C:plasma membrane"/>
    <property type="evidence" value="ECO:0007669"/>
    <property type="project" value="TreeGrafter"/>
</dbReference>
<dbReference type="STRING" id="28042.GU90_11085"/>
<dbReference type="OrthoDB" id="3671213at2"/>
<evidence type="ECO:0008006" key="3">
    <source>
        <dbReference type="Google" id="ProtNLM"/>
    </source>
</evidence>
<dbReference type="PANTHER" id="PTHR40758:SF1">
    <property type="entry name" value="CONSERVED PROTEIN"/>
    <property type="match status" value="1"/>
</dbReference>
<organism evidence="1 2">
    <name type="scientific">Saccharopolyspora rectivirgula</name>
    <dbReference type="NCBI Taxonomy" id="28042"/>
    <lineage>
        <taxon>Bacteria</taxon>
        <taxon>Bacillati</taxon>
        <taxon>Actinomycetota</taxon>
        <taxon>Actinomycetes</taxon>
        <taxon>Pseudonocardiales</taxon>
        <taxon>Pseudonocardiaceae</taxon>
        <taxon>Saccharopolyspora</taxon>
    </lineage>
</organism>
<evidence type="ECO:0000313" key="1">
    <source>
        <dbReference type="EMBL" id="KEI44271.1"/>
    </source>
</evidence>
<dbReference type="PANTHER" id="PTHR40758">
    <property type="entry name" value="CONSERVED PROTEIN"/>
    <property type="match status" value="1"/>
</dbReference>
<dbReference type="eggNOG" id="COG0511">
    <property type="taxonomic scope" value="Bacteria"/>
</dbReference>
<reference evidence="1 2" key="1">
    <citation type="submission" date="2014-06" db="EMBL/GenBank/DDBJ databases">
        <title>Saccharopolyspora rectivirgula DSM-43113 Genome sequencing.</title>
        <authorList>
            <person name="Barrera C."/>
            <person name="Millon L."/>
            <person name="Rognon B."/>
            <person name="Zaugg C."/>
            <person name="Monod M."/>
        </authorList>
    </citation>
    <scope>NUCLEOTIDE SEQUENCE [LARGE SCALE GENOMIC DNA]</scope>
    <source>
        <strain evidence="1 2">DSM 43113</strain>
    </source>
</reference>
<protein>
    <recommendedName>
        <fullName evidence="3">Mycothiol-dependent maleylpyruvate isomerase metal-binding domain-containing protein</fullName>
    </recommendedName>
</protein>
<comment type="caution">
    <text evidence="1">The sequence shown here is derived from an EMBL/GenBank/DDBJ whole genome shotgun (WGS) entry which is preliminary data.</text>
</comment>
<proteinExistence type="predicted"/>
<dbReference type="AlphaFoldDB" id="A0A073AY68"/>